<dbReference type="PANTHER" id="PTHR45988:SF1">
    <property type="entry name" value="ZINC FINGER PROTEIN AZF2"/>
    <property type="match status" value="1"/>
</dbReference>
<sequence length="221" mass="24594">MQPPIAEMKSNHFPAWSKTSRRTRTRPEKAQMCSPDSNQGPSGSDNKVHDTENLPPKKKKIESAENPSPIRLPFPNGPLSMNPGPKSCKRVKNLVDIDNVIAHKNLVRGPKPHTCDICSRAFRSYQALGGHMSHHNSYKAHHDISVVGLSFVDYEWPEARPCGVEHKCVFCDRVFSKGQALGGHKRHCRRAMNGNGLGSGFDFDLNELPPEWAHDETGNGK</sequence>
<comment type="caution">
    <text evidence="10">The sequence shown here is derived from an EMBL/GenBank/DDBJ whole genome shotgun (WGS) entry which is preliminary data.</text>
</comment>
<feature type="domain" description="C2H2-type" evidence="9">
    <location>
        <begin position="113"/>
        <end position="140"/>
    </location>
</feature>
<proteinExistence type="predicted"/>
<keyword evidence="5" id="KW-0805">Transcription regulation</keyword>
<dbReference type="SUPFAM" id="SSF57667">
    <property type="entry name" value="beta-beta-alpha zinc fingers"/>
    <property type="match status" value="1"/>
</dbReference>
<dbReference type="InterPro" id="IPR036236">
    <property type="entry name" value="Znf_C2H2_sf"/>
</dbReference>
<dbReference type="PROSITE" id="PS50157">
    <property type="entry name" value="ZINC_FINGER_C2H2_2"/>
    <property type="match status" value="1"/>
</dbReference>
<dbReference type="EMBL" id="BKCP01005627">
    <property type="protein sequence ID" value="GER39348.1"/>
    <property type="molecule type" value="Genomic_DNA"/>
</dbReference>
<evidence type="ECO:0000256" key="6">
    <source>
        <dbReference type="ARBA" id="ARBA00023163"/>
    </source>
</evidence>
<dbReference type="InterPro" id="IPR044653">
    <property type="entry name" value="AZF1/2/3-like"/>
</dbReference>
<protein>
    <submittedName>
        <fullName evidence="10">C2H2-like zinc finger protein</fullName>
    </submittedName>
</protein>
<name>A0A5A7Q3B7_STRAF</name>
<dbReference type="OrthoDB" id="912984at2759"/>
<dbReference type="GO" id="GO:0005634">
    <property type="term" value="C:nucleus"/>
    <property type="evidence" value="ECO:0007669"/>
    <property type="project" value="TreeGrafter"/>
</dbReference>
<evidence type="ECO:0000256" key="8">
    <source>
        <dbReference type="SAM" id="MobiDB-lite"/>
    </source>
</evidence>
<evidence type="ECO:0000256" key="2">
    <source>
        <dbReference type="ARBA" id="ARBA00022737"/>
    </source>
</evidence>
<keyword evidence="3 7" id="KW-0863">Zinc-finger</keyword>
<reference evidence="11" key="1">
    <citation type="journal article" date="2019" name="Curr. Biol.">
        <title>Genome Sequence of Striga asiatica Provides Insight into the Evolution of Plant Parasitism.</title>
        <authorList>
            <person name="Yoshida S."/>
            <person name="Kim S."/>
            <person name="Wafula E.K."/>
            <person name="Tanskanen J."/>
            <person name="Kim Y.M."/>
            <person name="Honaas L."/>
            <person name="Yang Z."/>
            <person name="Spallek T."/>
            <person name="Conn C.E."/>
            <person name="Ichihashi Y."/>
            <person name="Cheong K."/>
            <person name="Cui S."/>
            <person name="Der J.P."/>
            <person name="Gundlach H."/>
            <person name="Jiao Y."/>
            <person name="Hori C."/>
            <person name="Ishida J.K."/>
            <person name="Kasahara H."/>
            <person name="Kiba T."/>
            <person name="Kim M.S."/>
            <person name="Koo N."/>
            <person name="Laohavisit A."/>
            <person name="Lee Y.H."/>
            <person name="Lumba S."/>
            <person name="McCourt P."/>
            <person name="Mortimer J.C."/>
            <person name="Mutuku J.M."/>
            <person name="Nomura T."/>
            <person name="Sasaki-Sekimoto Y."/>
            <person name="Seto Y."/>
            <person name="Wang Y."/>
            <person name="Wakatake T."/>
            <person name="Sakakibara H."/>
            <person name="Demura T."/>
            <person name="Yamaguchi S."/>
            <person name="Yoneyama K."/>
            <person name="Manabe R.I."/>
            <person name="Nelson D.C."/>
            <person name="Schulman A.H."/>
            <person name="Timko M.P."/>
            <person name="dePamphilis C.W."/>
            <person name="Choi D."/>
            <person name="Shirasu K."/>
        </authorList>
    </citation>
    <scope>NUCLEOTIDE SEQUENCE [LARGE SCALE GENOMIC DNA]</scope>
    <source>
        <strain evidence="11">cv. UVA1</strain>
    </source>
</reference>
<dbReference type="GO" id="GO:0008270">
    <property type="term" value="F:zinc ion binding"/>
    <property type="evidence" value="ECO:0007669"/>
    <property type="project" value="UniProtKB-KW"/>
</dbReference>
<evidence type="ECO:0000313" key="10">
    <source>
        <dbReference type="EMBL" id="GER39348.1"/>
    </source>
</evidence>
<dbReference type="PANTHER" id="PTHR45988">
    <property type="entry name" value="C2H2 TYPE ZINC FINGER TRANSCRIPTION FACTOR FAMILY-RELATED"/>
    <property type="match status" value="1"/>
</dbReference>
<feature type="region of interest" description="Disordered" evidence="8">
    <location>
        <begin position="1"/>
        <end position="85"/>
    </location>
</feature>
<evidence type="ECO:0000259" key="9">
    <source>
        <dbReference type="PROSITE" id="PS50157"/>
    </source>
</evidence>
<keyword evidence="6" id="KW-0804">Transcription</keyword>
<dbReference type="PROSITE" id="PS00028">
    <property type="entry name" value="ZINC_FINGER_C2H2_1"/>
    <property type="match status" value="1"/>
</dbReference>
<dbReference type="AlphaFoldDB" id="A0A5A7Q3B7"/>
<dbReference type="Proteomes" id="UP000325081">
    <property type="component" value="Unassembled WGS sequence"/>
</dbReference>
<evidence type="ECO:0000256" key="1">
    <source>
        <dbReference type="ARBA" id="ARBA00022723"/>
    </source>
</evidence>
<evidence type="ECO:0000256" key="4">
    <source>
        <dbReference type="ARBA" id="ARBA00022833"/>
    </source>
</evidence>
<keyword evidence="4" id="KW-0862">Zinc</keyword>
<evidence type="ECO:0000256" key="3">
    <source>
        <dbReference type="ARBA" id="ARBA00022771"/>
    </source>
</evidence>
<evidence type="ECO:0000313" key="11">
    <source>
        <dbReference type="Proteomes" id="UP000325081"/>
    </source>
</evidence>
<accession>A0A5A7Q3B7</accession>
<dbReference type="Pfam" id="PF13912">
    <property type="entry name" value="zf-C2H2_6"/>
    <property type="match status" value="2"/>
</dbReference>
<dbReference type="InterPro" id="IPR013087">
    <property type="entry name" value="Znf_C2H2_type"/>
</dbReference>
<keyword evidence="11" id="KW-1185">Reference proteome</keyword>
<dbReference type="Gene3D" id="3.30.160.60">
    <property type="entry name" value="Classic Zinc Finger"/>
    <property type="match status" value="1"/>
</dbReference>
<keyword evidence="2" id="KW-0677">Repeat</keyword>
<keyword evidence="1" id="KW-0479">Metal-binding</keyword>
<dbReference type="SMART" id="SM00355">
    <property type="entry name" value="ZnF_C2H2"/>
    <property type="match status" value="2"/>
</dbReference>
<evidence type="ECO:0000256" key="5">
    <source>
        <dbReference type="ARBA" id="ARBA00023015"/>
    </source>
</evidence>
<dbReference type="GO" id="GO:0000976">
    <property type="term" value="F:transcription cis-regulatory region binding"/>
    <property type="evidence" value="ECO:0007669"/>
    <property type="project" value="TreeGrafter"/>
</dbReference>
<feature type="compositionally biased region" description="Polar residues" evidence="8">
    <location>
        <begin position="34"/>
        <end position="45"/>
    </location>
</feature>
<dbReference type="GO" id="GO:0003700">
    <property type="term" value="F:DNA-binding transcription factor activity"/>
    <property type="evidence" value="ECO:0007669"/>
    <property type="project" value="InterPro"/>
</dbReference>
<organism evidence="10 11">
    <name type="scientific">Striga asiatica</name>
    <name type="common">Asiatic witchweed</name>
    <name type="synonym">Buchnera asiatica</name>
    <dbReference type="NCBI Taxonomy" id="4170"/>
    <lineage>
        <taxon>Eukaryota</taxon>
        <taxon>Viridiplantae</taxon>
        <taxon>Streptophyta</taxon>
        <taxon>Embryophyta</taxon>
        <taxon>Tracheophyta</taxon>
        <taxon>Spermatophyta</taxon>
        <taxon>Magnoliopsida</taxon>
        <taxon>eudicotyledons</taxon>
        <taxon>Gunneridae</taxon>
        <taxon>Pentapetalae</taxon>
        <taxon>asterids</taxon>
        <taxon>lamiids</taxon>
        <taxon>Lamiales</taxon>
        <taxon>Orobanchaceae</taxon>
        <taxon>Buchnereae</taxon>
        <taxon>Striga</taxon>
    </lineage>
</organism>
<gene>
    <name evidence="10" type="ORF">STAS_15953</name>
</gene>
<evidence type="ECO:0000256" key="7">
    <source>
        <dbReference type="PROSITE-ProRule" id="PRU00042"/>
    </source>
</evidence>